<accession>W2LV10</accession>
<name>W2LV10_PHYNI</name>
<proteinExistence type="predicted"/>
<dbReference type="EMBL" id="KI677761">
    <property type="protein sequence ID" value="ETM01288.1"/>
    <property type="molecule type" value="Genomic_DNA"/>
</dbReference>
<gene>
    <name evidence="1" type="ORF">L917_02106</name>
</gene>
<organism evidence="1">
    <name type="scientific">Phytophthora nicotianae</name>
    <name type="common">Potato buckeye rot agent</name>
    <name type="synonym">Phytophthora parasitica</name>
    <dbReference type="NCBI Taxonomy" id="4792"/>
    <lineage>
        <taxon>Eukaryota</taxon>
        <taxon>Sar</taxon>
        <taxon>Stramenopiles</taxon>
        <taxon>Oomycota</taxon>
        <taxon>Peronosporomycetes</taxon>
        <taxon>Peronosporales</taxon>
        <taxon>Peronosporaceae</taxon>
        <taxon>Phytophthora</taxon>
    </lineage>
</organism>
<protein>
    <submittedName>
        <fullName evidence="1">Uncharacterized protein</fullName>
    </submittedName>
</protein>
<reference evidence="1" key="1">
    <citation type="submission" date="2013-11" db="EMBL/GenBank/DDBJ databases">
        <title>The Genome Sequence of Phytophthora parasitica CHvinca01.</title>
        <authorList>
            <consortium name="The Broad Institute Genomics Platform"/>
            <person name="Russ C."/>
            <person name="Tyler B."/>
            <person name="Panabieres F."/>
            <person name="Shan W."/>
            <person name="Tripathy S."/>
            <person name="Grunwald N."/>
            <person name="Machado M."/>
            <person name="Johnson C.S."/>
            <person name="Arredondo F."/>
            <person name="Hong C."/>
            <person name="Coffey M."/>
            <person name="Young S.K."/>
            <person name="Zeng Q."/>
            <person name="Gargeya S."/>
            <person name="Fitzgerald M."/>
            <person name="Abouelleil A."/>
            <person name="Alvarado L."/>
            <person name="Chapman S.B."/>
            <person name="Gainer-Dewar J."/>
            <person name="Goldberg J."/>
            <person name="Griggs A."/>
            <person name="Gujja S."/>
            <person name="Hansen M."/>
            <person name="Howarth C."/>
            <person name="Imamovic A."/>
            <person name="Ireland A."/>
            <person name="Larimer J."/>
            <person name="McCowan C."/>
            <person name="Murphy C."/>
            <person name="Pearson M."/>
            <person name="Poon T.W."/>
            <person name="Priest M."/>
            <person name="Roberts A."/>
            <person name="Saif S."/>
            <person name="Shea T."/>
            <person name="Sykes S."/>
            <person name="Wortman J."/>
            <person name="Nusbaum C."/>
            <person name="Birren B."/>
        </authorList>
    </citation>
    <scope>NUCLEOTIDE SEQUENCE [LARGE SCALE GENOMIC DNA]</scope>
    <source>
        <strain evidence="1">CHvinca01</strain>
    </source>
</reference>
<sequence>MSKERDWLNDIVEERRNLYTPILVRIHYQDKWMPTSDN</sequence>
<dbReference type="Proteomes" id="UP000054423">
    <property type="component" value="Unassembled WGS sequence"/>
</dbReference>
<dbReference type="AlphaFoldDB" id="W2LV10"/>
<evidence type="ECO:0000313" key="1">
    <source>
        <dbReference type="EMBL" id="ETM01288.1"/>
    </source>
</evidence>